<evidence type="ECO:0000256" key="1">
    <source>
        <dbReference type="SAM" id="MobiDB-lite"/>
    </source>
</evidence>
<evidence type="ECO:0000313" key="4">
    <source>
        <dbReference type="Proteomes" id="UP001231941"/>
    </source>
</evidence>
<organism evidence="3 4">
    <name type="scientific">Chengkuizengella axinellae</name>
    <dbReference type="NCBI Taxonomy" id="3064388"/>
    <lineage>
        <taxon>Bacteria</taxon>
        <taxon>Bacillati</taxon>
        <taxon>Bacillota</taxon>
        <taxon>Bacilli</taxon>
        <taxon>Bacillales</taxon>
        <taxon>Paenibacillaceae</taxon>
        <taxon>Chengkuizengella</taxon>
    </lineage>
</organism>
<evidence type="ECO:0000313" key="3">
    <source>
        <dbReference type="EMBL" id="MDP5275238.1"/>
    </source>
</evidence>
<protein>
    <submittedName>
        <fullName evidence="3">Uncharacterized protein</fullName>
    </submittedName>
</protein>
<feature type="signal peptide" evidence="2">
    <location>
        <begin position="1"/>
        <end position="22"/>
    </location>
</feature>
<feature type="compositionally biased region" description="Low complexity" evidence="1">
    <location>
        <begin position="379"/>
        <end position="392"/>
    </location>
</feature>
<keyword evidence="4" id="KW-1185">Reference proteome</keyword>
<sequence>MKKTTLLFILLFCLVTTTIVYAGTYVTEELKDEHGNTWVVNGLWEEVDGQRVFYPSPPTGQVWVDTSRFETQTQIIEKTEYITVRDTIHTPTATLRQAAVGNHEIIMTLNNPNYFNIKVNVHIKNLSPDSEVRNEFMEQEVNDLVLNPGTRELTFDSVKRHEGFTNYEIIVRVTENLHPDVHPDYEQIRELGSWYPDVPLYIEFLYPEVTLNTNNASSEGSFGTDWTFRNPNTIDFEYKLEIDDARGRKTLETGMISPGQTIRGSEIAIPTKDRTNTQTFIGTFDYSRSAPSIKESQDSFTYIIASAGISLSSSQSDVAMQTDVKSESTGCTYGPDKHDVTYTWFGASYTVSSSVSNNSNIPISVTVNVGPSSQSYNLTPNGSTSGPSTSETTENDVTIDGDTKWYTHTDSDREKISVTGWKKTAEERFSCNPPPQDSSNN</sequence>
<comment type="caution">
    <text evidence="3">The sequence shown here is derived from an EMBL/GenBank/DDBJ whole genome shotgun (WGS) entry which is preliminary data.</text>
</comment>
<feature type="chain" id="PRO_5045251875" evidence="2">
    <location>
        <begin position="23"/>
        <end position="441"/>
    </location>
</feature>
<name>A0ABT9J0Y6_9BACL</name>
<reference evidence="3 4" key="1">
    <citation type="submission" date="2023-08" db="EMBL/GenBank/DDBJ databases">
        <authorList>
            <person name="Park J.-S."/>
        </authorList>
    </citation>
    <scope>NUCLEOTIDE SEQUENCE [LARGE SCALE GENOMIC DNA]</scope>
    <source>
        <strain evidence="3 4">2205SS18-9</strain>
    </source>
</reference>
<gene>
    <name evidence="3" type="ORF">Q5Y73_14065</name>
</gene>
<feature type="region of interest" description="Disordered" evidence="1">
    <location>
        <begin position="374"/>
        <end position="419"/>
    </location>
</feature>
<feature type="compositionally biased region" description="Basic and acidic residues" evidence="1">
    <location>
        <begin position="401"/>
        <end position="416"/>
    </location>
</feature>
<dbReference type="Proteomes" id="UP001231941">
    <property type="component" value="Unassembled WGS sequence"/>
</dbReference>
<keyword evidence="2" id="KW-0732">Signal</keyword>
<dbReference type="RefSeq" id="WP_305992547.1">
    <property type="nucleotide sequence ID" value="NZ_JAVAMP010000006.1"/>
</dbReference>
<dbReference type="EMBL" id="JAVAMP010000006">
    <property type="protein sequence ID" value="MDP5275238.1"/>
    <property type="molecule type" value="Genomic_DNA"/>
</dbReference>
<proteinExistence type="predicted"/>
<accession>A0ABT9J0Y6</accession>
<evidence type="ECO:0000256" key="2">
    <source>
        <dbReference type="SAM" id="SignalP"/>
    </source>
</evidence>